<gene>
    <name evidence="1" type="ORF">A8U91_02242</name>
</gene>
<evidence type="ECO:0000313" key="2">
    <source>
        <dbReference type="Proteomes" id="UP000092504"/>
    </source>
</evidence>
<dbReference type="Proteomes" id="UP000092504">
    <property type="component" value="Unassembled WGS sequence"/>
</dbReference>
<accession>A0A1B8P6M5</accession>
<comment type="caution">
    <text evidence="1">The sequence shown here is derived from an EMBL/GenBank/DDBJ whole genome shotgun (WGS) entry which is preliminary data.</text>
</comment>
<sequence length="191" mass="22037">MTYGYRLNVEQLMLRRANNNFYEAKKRMVEVSDSVPESGELYYFKGPRFEDDGTIALCIEAVLGWAISLEAFVNLVWNSHPIAKGEDEKSYGGTVAKIKKLYKLSGMSYGKMRWRGGVTELFDMRNYLVHYKDPVVYVGFSFAAKFQHDFSEKNMQKIQNCVFSAMKDIGEIFGIGSEFIDGNYDHLIYKY</sequence>
<evidence type="ECO:0000313" key="1">
    <source>
        <dbReference type="EMBL" id="OBX37863.1"/>
    </source>
</evidence>
<dbReference type="AlphaFoldDB" id="A0A1B8P6M5"/>
<organism evidence="1 2">
    <name type="scientific">Halomonas elongata</name>
    <dbReference type="NCBI Taxonomy" id="2746"/>
    <lineage>
        <taxon>Bacteria</taxon>
        <taxon>Pseudomonadati</taxon>
        <taxon>Pseudomonadota</taxon>
        <taxon>Gammaproteobacteria</taxon>
        <taxon>Oceanospirillales</taxon>
        <taxon>Halomonadaceae</taxon>
        <taxon>Halomonas</taxon>
    </lineage>
</organism>
<protein>
    <submittedName>
        <fullName evidence="1">Uncharacterized protein</fullName>
    </submittedName>
</protein>
<name>A0A1B8P6M5_HALEL</name>
<reference evidence="1 2" key="1">
    <citation type="submission" date="2016-06" db="EMBL/GenBank/DDBJ databases">
        <title>Genome sequence of halotolerant plant growth promoting strain of Halomonas elongata HEK1 isolated from salterns of Rann of Kutch, Gujarat, India.</title>
        <authorList>
            <person name="Gaba S."/>
            <person name="Singh R.N."/>
            <person name="Abrol S."/>
            <person name="Kaushik R."/>
            <person name="Saxena A.K."/>
        </authorList>
    </citation>
    <scope>NUCLEOTIDE SEQUENCE [LARGE SCALE GENOMIC DNA]</scope>
    <source>
        <strain evidence="1 2">HEK1</strain>
    </source>
</reference>
<proteinExistence type="predicted"/>
<dbReference type="EMBL" id="MAJD01000001">
    <property type="protein sequence ID" value="OBX37863.1"/>
    <property type="molecule type" value="Genomic_DNA"/>
</dbReference>